<dbReference type="AlphaFoldDB" id="A0A9Q3EM71"/>
<accession>A0A9Q3EM71</accession>
<proteinExistence type="predicted"/>
<evidence type="ECO:0000256" key="1">
    <source>
        <dbReference type="SAM" id="MobiDB-lite"/>
    </source>
</evidence>
<comment type="caution">
    <text evidence="2">The sequence shown here is derived from an EMBL/GenBank/DDBJ whole genome shotgun (WGS) entry which is preliminary data.</text>
</comment>
<evidence type="ECO:0000313" key="2">
    <source>
        <dbReference type="EMBL" id="MBW0521421.1"/>
    </source>
</evidence>
<reference evidence="2" key="1">
    <citation type="submission" date="2021-03" db="EMBL/GenBank/DDBJ databases">
        <title>Draft genome sequence of rust myrtle Austropuccinia psidii MF-1, a brazilian biotype.</title>
        <authorList>
            <person name="Quecine M.C."/>
            <person name="Pachon D.M.R."/>
            <person name="Bonatelli M.L."/>
            <person name="Correr F.H."/>
            <person name="Franceschini L.M."/>
            <person name="Leite T.F."/>
            <person name="Margarido G.R.A."/>
            <person name="Almeida C.A."/>
            <person name="Ferrarezi J.A."/>
            <person name="Labate C.A."/>
        </authorList>
    </citation>
    <scope>NUCLEOTIDE SEQUENCE</scope>
    <source>
        <strain evidence="2">MF-1</strain>
    </source>
</reference>
<dbReference type="EMBL" id="AVOT02028796">
    <property type="protein sequence ID" value="MBW0521421.1"/>
    <property type="molecule type" value="Genomic_DNA"/>
</dbReference>
<feature type="compositionally biased region" description="Basic and acidic residues" evidence="1">
    <location>
        <begin position="129"/>
        <end position="139"/>
    </location>
</feature>
<feature type="compositionally biased region" description="Basic and acidic residues" evidence="1">
    <location>
        <begin position="150"/>
        <end position="159"/>
    </location>
</feature>
<organism evidence="2 3">
    <name type="scientific">Austropuccinia psidii MF-1</name>
    <dbReference type="NCBI Taxonomy" id="1389203"/>
    <lineage>
        <taxon>Eukaryota</taxon>
        <taxon>Fungi</taxon>
        <taxon>Dikarya</taxon>
        <taxon>Basidiomycota</taxon>
        <taxon>Pucciniomycotina</taxon>
        <taxon>Pucciniomycetes</taxon>
        <taxon>Pucciniales</taxon>
        <taxon>Sphaerophragmiaceae</taxon>
        <taxon>Austropuccinia</taxon>
    </lineage>
</organism>
<protein>
    <submittedName>
        <fullName evidence="2">Uncharacterized protein</fullName>
    </submittedName>
</protein>
<sequence>MALQKEIIAPSWKRLAACSTPQIFQITTGWRLSTLPPSCAISFPHPQDIISVHILSGEAHHHESSASKHLDVVLSSPFQSITGNGNSHPQRKKASFWEPAQPLLVPSFLVREFRPEEEPSTRGLVVVDEIHSKQSEEHPQLPNEQVDVVDELHQLRNEEEVPQELPASDPPRQL</sequence>
<name>A0A9Q3EM71_9BASI</name>
<gene>
    <name evidence="2" type="ORF">O181_061136</name>
</gene>
<evidence type="ECO:0000313" key="3">
    <source>
        <dbReference type="Proteomes" id="UP000765509"/>
    </source>
</evidence>
<feature type="region of interest" description="Disordered" evidence="1">
    <location>
        <begin position="129"/>
        <end position="174"/>
    </location>
</feature>
<dbReference type="Proteomes" id="UP000765509">
    <property type="component" value="Unassembled WGS sequence"/>
</dbReference>
<keyword evidence="3" id="KW-1185">Reference proteome</keyword>